<evidence type="ECO:0000313" key="2">
    <source>
        <dbReference type="Proteomes" id="UP000606044"/>
    </source>
</evidence>
<gene>
    <name evidence="1" type="ORF">GCM10007301_47910</name>
</gene>
<name>A0A917CBG7_9HYPH</name>
<evidence type="ECO:0000313" key="1">
    <source>
        <dbReference type="EMBL" id="GGF82237.1"/>
    </source>
</evidence>
<reference evidence="1" key="1">
    <citation type="journal article" date="2014" name="Int. J. Syst. Evol. Microbiol.">
        <title>Complete genome sequence of Corynebacterium casei LMG S-19264T (=DSM 44701T), isolated from a smear-ripened cheese.</title>
        <authorList>
            <consortium name="US DOE Joint Genome Institute (JGI-PGF)"/>
            <person name="Walter F."/>
            <person name="Albersmeier A."/>
            <person name="Kalinowski J."/>
            <person name="Ruckert C."/>
        </authorList>
    </citation>
    <scope>NUCLEOTIDE SEQUENCE</scope>
    <source>
        <strain evidence="1">CCM 7897</strain>
    </source>
</reference>
<comment type="caution">
    <text evidence="1">The sequence shown here is derived from an EMBL/GenBank/DDBJ whole genome shotgun (WGS) entry which is preliminary data.</text>
</comment>
<reference evidence="1" key="2">
    <citation type="submission" date="2020-09" db="EMBL/GenBank/DDBJ databases">
        <authorList>
            <person name="Sun Q."/>
            <person name="Sedlacek I."/>
        </authorList>
    </citation>
    <scope>NUCLEOTIDE SEQUENCE</scope>
    <source>
        <strain evidence="1">CCM 7897</strain>
    </source>
</reference>
<protein>
    <submittedName>
        <fullName evidence="1">Uncharacterized protein</fullName>
    </submittedName>
</protein>
<accession>A0A917CBG7</accession>
<dbReference type="Proteomes" id="UP000606044">
    <property type="component" value="Unassembled WGS sequence"/>
</dbReference>
<sequence length="66" mass="7729">MSWPARFRAIATYRCNPLHRSWWPIVADPREVVCLISDPVEPLFPQFEDVENGMRLSERLLFVRGG</sequence>
<keyword evidence="2" id="KW-1185">Reference proteome</keyword>
<dbReference type="EMBL" id="BMCT01000009">
    <property type="protein sequence ID" value="GGF82237.1"/>
    <property type="molecule type" value="Genomic_DNA"/>
</dbReference>
<proteinExistence type="predicted"/>
<dbReference type="AlphaFoldDB" id="A0A917CBG7"/>
<organism evidence="1 2">
    <name type="scientific">Azorhizobium oxalatiphilum</name>
    <dbReference type="NCBI Taxonomy" id="980631"/>
    <lineage>
        <taxon>Bacteria</taxon>
        <taxon>Pseudomonadati</taxon>
        <taxon>Pseudomonadota</taxon>
        <taxon>Alphaproteobacteria</taxon>
        <taxon>Hyphomicrobiales</taxon>
        <taxon>Xanthobacteraceae</taxon>
        <taxon>Azorhizobium</taxon>
    </lineage>
</organism>